<proteinExistence type="predicted"/>
<dbReference type="Gene3D" id="3.40.920.10">
    <property type="entry name" value="Pyruvate-ferredoxin oxidoreductase, PFOR, domain III"/>
    <property type="match status" value="1"/>
</dbReference>
<evidence type="ECO:0000313" key="5">
    <source>
        <dbReference type="EMBL" id="MDM0043799.1"/>
    </source>
</evidence>
<name>A0ABT7N771_9BURK</name>
<dbReference type="Pfam" id="PF01558">
    <property type="entry name" value="POR"/>
    <property type="match status" value="1"/>
</dbReference>
<evidence type="ECO:0000259" key="3">
    <source>
        <dbReference type="Pfam" id="PF01558"/>
    </source>
</evidence>
<feature type="domain" description="DUF6537" evidence="4">
    <location>
        <begin position="260"/>
        <end position="479"/>
    </location>
</feature>
<feature type="compositionally biased region" description="Polar residues" evidence="2">
    <location>
        <begin position="554"/>
        <end position="563"/>
    </location>
</feature>
<dbReference type="InterPro" id="IPR002869">
    <property type="entry name" value="Pyrv_flavodox_OxRed_cen"/>
</dbReference>
<sequence length="563" mass="61594">MQTTQPICVLVCALGGEGGGVLTEWLIETARIAGYAAQSTSIPGVAQRTGATTYYLEVFPRPLHELQGRRPVFSLSPVPGTLDLLVSSELLETVRQIGNGMTHPDRTQIITSSARTLTTAERMVPGDGRADVQRLLDVVRLFSREHQIFDMSRMARDSGTIVSSVMLGAIAGCGVLPFRREHYEQAVRGGDTSPEPQNRQTRASLAAFAQAFDRVQSPRQQAKWVREVVDKVVDDVARSPDGEAGTALPEAARKRFPAAVQDVLALGYARLVDYQDERYAATYLDRLSHVLEAESKRDPAGEKDWAITRETARWLALWMAFDDIVRVADLKSRAQRAQRVRREVKAGDEDILKVYEHFKPGVPEFAALLPAAFASRLKAWDRRRIAHGKPAWELALKVGSHSVLGMLSLRVLAGLRGQRRRGSRFAEEQAQIERWLAAVVAGTSDGSWDLGHEIACCGRLIKGYGATLERGKRNLIHVIETLATAQGSDADAQPQARAQAIAAVRTAALADDSGKALDAALIRHGAPARPVQAQPIRWMRKPDAAHPTEGGARNTPSTQGKSR</sequence>
<dbReference type="EMBL" id="JASZYV010000001">
    <property type="protein sequence ID" value="MDM0043799.1"/>
    <property type="molecule type" value="Genomic_DNA"/>
</dbReference>
<keyword evidence="6" id="KW-1185">Reference proteome</keyword>
<dbReference type="InterPro" id="IPR019752">
    <property type="entry name" value="Pyrv/ketoisovalerate_OxRed_cat"/>
</dbReference>
<dbReference type="Pfam" id="PF20169">
    <property type="entry name" value="DUF6537"/>
    <property type="match status" value="1"/>
</dbReference>
<dbReference type="InterPro" id="IPR046667">
    <property type="entry name" value="DUF6537"/>
</dbReference>
<organism evidence="5 6">
    <name type="scientific">Variovorax dokdonensis</name>
    <dbReference type="NCBI Taxonomy" id="344883"/>
    <lineage>
        <taxon>Bacteria</taxon>
        <taxon>Pseudomonadati</taxon>
        <taxon>Pseudomonadota</taxon>
        <taxon>Betaproteobacteria</taxon>
        <taxon>Burkholderiales</taxon>
        <taxon>Comamonadaceae</taxon>
        <taxon>Variovorax</taxon>
    </lineage>
</organism>
<dbReference type="Proteomes" id="UP001174908">
    <property type="component" value="Unassembled WGS sequence"/>
</dbReference>
<reference evidence="5" key="1">
    <citation type="submission" date="2023-06" db="EMBL/GenBank/DDBJ databases">
        <authorList>
            <person name="Jiang Y."/>
            <person name="Liu Q."/>
        </authorList>
    </citation>
    <scope>NUCLEOTIDE SEQUENCE</scope>
    <source>
        <strain evidence="5">CGMCC 1.12089</strain>
    </source>
</reference>
<gene>
    <name evidence="5" type="ORF">QTH91_04825</name>
</gene>
<evidence type="ECO:0000256" key="1">
    <source>
        <dbReference type="ARBA" id="ARBA00023002"/>
    </source>
</evidence>
<accession>A0ABT7N771</accession>
<evidence type="ECO:0000313" key="6">
    <source>
        <dbReference type="Proteomes" id="UP001174908"/>
    </source>
</evidence>
<keyword evidence="1" id="KW-0560">Oxidoreductase</keyword>
<dbReference type="NCBIfam" id="NF006179">
    <property type="entry name" value="PRK08312.1"/>
    <property type="match status" value="1"/>
</dbReference>
<comment type="caution">
    <text evidence="5">The sequence shown here is derived from an EMBL/GenBank/DDBJ whole genome shotgun (WGS) entry which is preliminary data.</text>
</comment>
<evidence type="ECO:0000256" key="2">
    <source>
        <dbReference type="SAM" id="MobiDB-lite"/>
    </source>
</evidence>
<feature type="domain" description="Pyruvate/ketoisovalerate oxidoreductase catalytic" evidence="3">
    <location>
        <begin position="15"/>
        <end position="189"/>
    </location>
</feature>
<protein>
    <submittedName>
        <fullName evidence="5">Indolepyruvate oxidoreductase subunit beta family protein</fullName>
    </submittedName>
</protein>
<dbReference type="RefSeq" id="WP_286658879.1">
    <property type="nucleotide sequence ID" value="NZ_JASZYV010000001.1"/>
</dbReference>
<feature type="region of interest" description="Disordered" evidence="2">
    <location>
        <begin position="528"/>
        <end position="563"/>
    </location>
</feature>
<evidence type="ECO:0000259" key="4">
    <source>
        <dbReference type="Pfam" id="PF20169"/>
    </source>
</evidence>